<organism evidence="2 3">
    <name type="scientific">Zizania palustris</name>
    <name type="common">Northern wild rice</name>
    <dbReference type="NCBI Taxonomy" id="103762"/>
    <lineage>
        <taxon>Eukaryota</taxon>
        <taxon>Viridiplantae</taxon>
        <taxon>Streptophyta</taxon>
        <taxon>Embryophyta</taxon>
        <taxon>Tracheophyta</taxon>
        <taxon>Spermatophyta</taxon>
        <taxon>Magnoliopsida</taxon>
        <taxon>Liliopsida</taxon>
        <taxon>Poales</taxon>
        <taxon>Poaceae</taxon>
        <taxon>BOP clade</taxon>
        <taxon>Oryzoideae</taxon>
        <taxon>Oryzeae</taxon>
        <taxon>Zizaniinae</taxon>
        <taxon>Zizania</taxon>
    </lineage>
</organism>
<reference evidence="2" key="1">
    <citation type="journal article" date="2021" name="bioRxiv">
        <title>Whole Genome Assembly and Annotation of Northern Wild Rice, Zizania palustris L., Supports a Whole Genome Duplication in the Zizania Genus.</title>
        <authorList>
            <person name="Haas M."/>
            <person name="Kono T."/>
            <person name="Macchietto M."/>
            <person name="Millas R."/>
            <person name="McGilp L."/>
            <person name="Shao M."/>
            <person name="Duquette J."/>
            <person name="Hirsch C.N."/>
            <person name="Kimball J."/>
        </authorList>
    </citation>
    <scope>NUCLEOTIDE SEQUENCE</scope>
    <source>
        <tissue evidence="2">Fresh leaf tissue</tissue>
    </source>
</reference>
<evidence type="ECO:0000313" key="3">
    <source>
        <dbReference type="Proteomes" id="UP000729402"/>
    </source>
</evidence>
<dbReference type="Proteomes" id="UP000729402">
    <property type="component" value="Unassembled WGS sequence"/>
</dbReference>
<dbReference type="PANTHER" id="PTHR36368">
    <property type="entry name" value="ATP-DEPENDENT CASEINOLYTIC PROTEASE/CROTONASE FAMILY PROTEIN"/>
    <property type="match status" value="1"/>
</dbReference>
<evidence type="ECO:0000313" key="2">
    <source>
        <dbReference type="EMBL" id="KAG8082945.1"/>
    </source>
</evidence>
<proteinExistence type="predicted"/>
<feature type="region of interest" description="Disordered" evidence="1">
    <location>
        <begin position="328"/>
        <end position="368"/>
    </location>
</feature>
<feature type="region of interest" description="Disordered" evidence="1">
    <location>
        <begin position="100"/>
        <end position="127"/>
    </location>
</feature>
<gene>
    <name evidence="2" type="ORF">GUJ93_ZPchr0014g47064</name>
</gene>
<dbReference type="PANTHER" id="PTHR36368:SF1">
    <property type="entry name" value="ATP-DEPENDENT CASEINOLYTIC PROTEASE_CROTONASE FAMILY PROTEIN"/>
    <property type="match status" value="1"/>
</dbReference>
<dbReference type="AlphaFoldDB" id="A0A8J5TG60"/>
<evidence type="ECO:0000256" key="1">
    <source>
        <dbReference type="SAM" id="MobiDB-lite"/>
    </source>
</evidence>
<dbReference type="OrthoDB" id="1847229at2759"/>
<name>A0A8J5TG60_ZIZPA</name>
<dbReference type="EMBL" id="JAAALK010000086">
    <property type="protein sequence ID" value="KAG8082945.1"/>
    <property type="molecule type" value="Genomic_DNA"/>
</dbReference>
<comment type="caution">
    <text evidence="2">The sequence shown here is derived from an EMBL/GenBank/DDBJ whole genome shotgun (WGS) entry which is preliminary data.</text>
</comment>
<feature type="compositionally biased region" description="Basic and acidic residues" evidence="1">
    <location>
        <begin position="233"/>
        <end position="244"/>
    </location>
</feature>
<reference evidence="2" key="2">
    <citation type="submission" date="2021-02" db="EMBL/GenBank/DDBJ databases">
        <authorList>
            <person name="Kimball J.A."/>
            <person name="Haas M.W."/>
            <person name="Macchietto M."/>
            <person name="Kono T."/>
            <person name="Duquette J."/>
            <person name="Shao M."/>
        </authorList>
    </citation>
    <scope>NUCLEOTIDE SEQUENCE</scope>
    <source>
        <tissue evidence="2">Fresh leaf tissue</tissue>
    </source>
</reference>
<protein>
    <submittedName>
        <fullName evidence="2">Uncharacterized protein</fullName>
    </submittedName>
</protein>
<feature type="region of interest" description="Disordered" evidence="1">
    <location>
        <begin position="206"/>
        <end position="274"/>
    </location>
</feature>
<keyword evidence="3" id="KW-1185">Reference proteome</keyword>
<feature type="compositionally biased region" description="Polar residues" evidence="1">
    <location>
        <begin position="249"/>
        <end position="258"/>
    </location>
</feature>
<accession>A0A8J5TG60</accession>
<sequence>MQQSLFFLTRPLADSRLCWPLHCCPMDEIPEESTTQRQQVHGCSSYPASFPSQPPDIKNWFSSYVYESPEVPELAAGHGGDSGSETQDPLEDEVPDSLLEHTTHDGDAASRGNHCGGQHEHEVSSIRDLVPTGRCSLKPGAKRKQSLRSLFGADFLDDRSKPTETDSRGVVSVERTEAELLTDCNIMGITEHSKLSTDCDSISLADTQDGSQGYQEMDHSRLPVNGDGTSSSHTEKSKPQDSHEHSKHTVNCTSTSIPHNEIHSGIPEMDGKERGETAGADGFVVIKRKDEPGQAPKISRILKPSTRREKAMTQENSCIMERTTVVQGSRRSPLADRTNVSEVAAGPAPELRGKWKCPRKGKPSIGPPLKQLRLAQWVRRVD</sequence>